<proteinExistence type="predicted"/>
<sequence>MAEKQNTAHLLTKKSDLLKVSPRIIRKSISKARYR</sequence>
<reference evidence="1 2" key="1">
    <citation type="submission" date="2013-11" db="EMBL/GenBank/DDBJ databases">
        <title>Elucidation of the Photorhabdus temperata genome and generation of transposon mutant library to identify motility mutants.</title>
        <authorList>
            <person name="Hurst S.G.IV."/>
            <person name="Micheals B."/>
            <person name="Abebe-Akele F."/>
            <person name="Rowedder H."/>
            <person name="Bullock H."/>
            <person name="Jackobeck R."/>
            <person name="Janicki E."/>
            <person name="Tisa L.S."/>
        </authorList>
    </citation>
    <scope>NUCLEOTIDE SEQUENCE [LARGE SCALE GENOMIC DNA]</scope>
    <source>
        <strain evidence="1 2">NC19</strain>
    </source>
</reference>
<keyword evidence="2" id="KW-1185">Reference proteome</keyword>
<evidence type="ECO:0000313" key="1">
    <source>
        <dbReference type="EMBL" id="ETS29478.1"/>
    </source>
</evidence>
<evidence type="ECO:0000313" key="2">
    <source>
        <dbReference type="Proteomes" id="UP000018957"/>
    </source>
</evidence>
<dbReference type="Proteomes" id="UP000018957">
    <property type="component" value="Unassembled WGS sequence"/>
</dbReference>
<comment type="caution">
    <text evidence="1">The sequence shown here is derived from an EMBL/GenBank/DDBJ whole genome shotgun (WGS) entry which is preliminary data.</text>
</comment>
<protein>
    <submittedName>
        <fullName evidence="1">Uncharacterized protein</fullName>
    </submittedName>
</protein>
<gene>
    <name evidence="1" type="ORF">PTE_04361</name>
</gene>
<dbReference type="EMBL" id="AYSJ01000016">
    <property type="protein sequence ID" value="ETS29478.1"/>
    <property type="molecule type" value="Genomic_DNA"/>
</dbReference>
<accession>W3V105</accession>
<organism evidence="1 2">
    <name type="scientific">Photorhabdus khanii NC19</name>
    <dbReference type="NCBI Taxonomy" id="1004151"/>
    <lineage>
        <taxon>Bacteria</taxon>
        <taxon>Pseudomonadati</taxon>
        <taxon>Pseudomonadota</taxon>
        <taxon>Gammaproteobacteria</taxon>
        <taxon>Enterobacterales</taxon>
        <taxon>Morganellaceae</taxon>
        <taxon>Photorhabdus</taxon>
    </lineage>
</organism>
<name>W3V105_9GAMM</name>
<dbReference type="AlphaFoldDB" id="W3V105"/>